<dbReference type="Gene3D" id="3.40.50.450">
    <property type="match status" value="1"/>
</dbReference>
<organism evidence="3">
    <name type="scientific">freshwater metagenome</name>
    <dbReference type="NCBI Taxonomy" id="449393"/>
    <lineage>
        <taxon>unclassified sequences</taxon>
        <taxon>metagenomes</taxon>
        <taxon>ecological metagenomes</taxon>
    </lineage>
</organism>
<evidence type="ECO:0000256" key="1">
    <source>
        <dbReference type="ARBA" id="ARBA00006525"/>
    </source>
</evidence>
<evidence type="ECO:0000313" key="3">
    <source>
        <dbReference type="EMBL" id="CAB4554001.1"/>
    </source>
</evidence>
<dbReference type="InterPro" id="IPR003488">
    <property type="entry name" value="DprA"/>
</dbReference>
<dbReference type="PANTHER" id="PTHR43022:SF1">
    <property type="entry name" value="PROTEIN SMF"/>
    <property type="match status" value="1"/>
</dbReference>
<reference evidence="3" key="1">
    <citation type="submission" date="2020-05" db="EMBL/GenBank/DDBJ databases">
        <authorList>
            <person name="Chiriac C."/>
            <person name="Salcher M."/>
            <person name="Ghai R."/>
            <person name="Kavagutti S V."/>
        </authorList>
    </citation>
    <scope>NUCLEOTIDE SEQUENCE</scope>
</reference>
<sequence length="413" mass="44567">MPETPLSNHELYELTHCFQDSFSPDRAGELAAATCISIVTEPGDQMAGALTAILGRARFLELLIEGLQVPRVLESLNRLQATELLQEVFVDLPGTLSDSRQRWLPRFSKQSLVQTLQRSKQLGLSITLREDNNWPAGLDDLRFGAPAVIFSQGKSDALGKLANGVSIVGSRACTSYGSQVVEKITAELSFAKRSTVSGGALGIDSHVHNQSLRNSLPTVAVMAGGLDRKYPSSNSKMFQEIMRDGAVISELAPGVAPSRWRFLQRNRLIAALTPITVVVEAGIRSGSIRTAHNALELNRDLYAVPGPVTSAASAGTNYLIAEGKAKALFDTKLITSSISGPTLYQAGSALQVRVQDALRDLKQATGEQIAKVAGLTEFELGLAIEELKKLNQLTWNQDSLGSLHYALKYANRA</sequence>
<comment type="similarity">
    <text evidence="1">Belongs to the DprA/Smf family.</text>
</comment>
<dbReference type="InterPro" id="IPR057666">
    <property type="entry name" value="DrpA_SLOG"/>
</dbReference>
<evidence type="ECO:0000259" key="2">
    <source>
        <dbReference type="Pfam" id="PF02481"/>
    </source>
</evidence>
<dbReference type="GO" id="GO:0009294">
    <property type="term" value="P:DNA-mediated transformation"/>
    <property type="evidence" value="ECO:0007669"/>
    <property type="project" value="InterPro"/>
</dbReference>
<protein>
    <submittedName>
        <fullName evidence="3">Unannotated protein</fullName>
    </submittedName>
</protein>
<accession>A0A6J6CRC6</accession>
<dbReference type="Pfam" id="PF02481">
    <property type="entry name" value="DNA_processg_A"/>
    <property type="match status" value="1"/>
</dbReference>
<name>A0A6J6CRC6_9ZZZZ</name>
<dbReference type="AlphaFoldDB" id="A0A6J6CRC6"/>
<proteinExistence type="inferred from homology"/>
<dbReference type="EMBL" id="CAEZSX010000061">
    <property type="protein sequence ID" value="CAB4554001.1"/>
    <property type="molecule type" value="Genomic_DNA"/>
</dbReference>
<dbReference type="NCBIfam" id="TIGR00732">
    <property type="entry name" value="dprA"/>
    <property type="match status" value="1"/>
</dbReference>
<dbReference type="SUPFAM" id="SSF102405">
    <property type="entry name" value="MCP/YpsA-like"/>
    <property type="match status" value="1"/>
</dbReference>
<gene>
    <name evidence="3" type="ORF">UFOPK1537_00499</name>
</gene>
<feature type="domain" description="Smf/DprA SLOG" evidence="2">
    <location>
        <begin position="126"/>
        <end position="336"/>
    </location>
</feature>
<dbReference type="PANTHER" id="PTHR43022">
    <property type="entry name" value="PROTEIN SMF"/>
    <property type="match status" value="1"/>
</dbReference>